<dbReference type="RefSeq" id="WP_285487799.1">
    <property type="nucleotide sequence ID" value="NZ_BSTI01000008.1"/>
</dbReference>
<comment type="caution">
    <text evidence="5">The sequence shown here is derived from an EMBL/GenBank/DDBJ whole genome shotgun (WGS) entry which is preliminary data.</text>
</comment>
<protein>
    <submittedName>
        <fullName evidence="5">Flavin reductase</fullName>
    </submittedName>
</protein>
<dbReference type="GO" id="GO:0010181">
    <property type="term" value="F:FMN binding"/>
    <property type="evidence" value="ECO:0007669"/>
    <property type="project" value="InterPro"/>
</dbReference>
<feature type="domain" description="Flavin reductase like" evidence="4">
    <location>
        <begin position="13"/>
        <end position="166"/>
    </location>
</feature>
<gene>
    <name evidence="5" type="ORF">Atai01_40470</name>
</gene>
<keyword evidence="2" id="KW-0285">Flavoprotein</keyword>
<dbReference type="Gene3D" id="2.30.110.10">
    <property type="entry name" value="Electron Transport, Fmn-binding Protein, Chain A"/>
    <property type="match status" value="1"/>
</dbReference>
<sequence>MAHEEIQPNILYFGTPVVLLSTGNEDGTANLAPISSAFWLGWRAILGIGASAQTARNLRRTGECVLNLPSVREAAAVDRLALTTGANPVSPTKLERGYRYEPDKFGTSGLTAVPSDTVGPPRVAECPVALETVVAAIHPIAADDPRQNGKVLCVEVRVKKVHVHPEIRMAGTTDRIDPDRWRPLITSFQQFYGLGDRVRPSRLAGIPERMYRSPEVDQAATAM</sequence>
<evidence type="ECO:0000256" key="2">
    <source>
        <dbReference type="ARBA" id="ARBA00022630"/>
    </source>
</evidence>
<organism evidence="5 6">
    <name type="scientific">Amycolatopsis taiwanensis</name>
    <dbReference type="NCBI Taxonomy" id="342230"/>
    <lineage>
        <taxon>Bacteria</taxon>
        <taxon>Bacillati</taxon>
        <taxon>Actinomycetota</taxon>
        <taxon>Actinomycetes</taxon>
        <taxon>Pseudonocardiales</taxon>
        <taxon>Pseudonocardiaceae</taxon>
        <taxon>Amycolatopsis</taxon>
    </lineage>
</organism>
<evidence type="ECO:0000259" key="4">
    <source>
        <dbReference type="Pfam" id="PF01613"/>
    </source>
</evidence>
<accession>A0A9W6R172</accession>
<evidence type="ECO:0000313" key="5">
    <source>
        <dbReference type="EMBL" id="GLY67428.1"/>
    </source>
</evidence>
<dbReference type="GO" id="GO:0016646">
    <property type="term" value="F:oxidoreductase activity, acting on the CH-NH group of donors, NAD or NADP as acceptor"/>
    <property type="evidence" value="ECO:0007669"/>
    <property type="project" value="UniProtKB-ARBA"/>
</dbReference>
<dbReference type="SUPFAM" id="SSF50475">
    <property type="entry name" value="FMN-binding split barrel"/>
    <property type="match status" value="1"/>
</dbReference>
<dbReference type="InterPro" id="IPR052174">
    <property type="entry name" value="Flavoredoxin"/>
</dbReference>
<dbReference type="Proteomes" id="UP001165136">
    <property type="component" value="Unassembled WGS sequence"/>
</dbReference>
<dbReference type="InterPro" id="IPR002563">
    <property type="entry name" value="Flavin_Rdtase-like_dom"/>
</dbReference>
<keyword evidence="6" id="KW-1185">Reference proteome</keyword>
<comment type="similarity">
    <text evidence="3">Belongs to the flavoredoxin family.</text>
</comment>
<dbReference type="PANTHER" id="PTHR43567:SF1">
    <property type="entry name" value="FLAVOREDOXIN"/>
    <property type="match status" value="1"/>
</dbReference>
<dbReference type="Pfam" id="PF01613">
    <property type="entry name" value="Flavin_Reduct"/>
    <property type="match status" value="1"/>
</dbReference>
<name>A0A9W6R172_9PSEU</name>
<dbReference type="PANTHER" id="PTHR43567">
    <property type="entry name" value="FLAVOREDOXIN-RELATED-RELATED"/>
    <property type="match status" value="1"/>
</dbReference>
<dbReference type="AlphaFoldDB" id="A0A9W6R172"/>
<evidence type="ECO:0000313" key="6">
    <source>
        <dbReference type="Proteomes" id="UP001165136"/>
    </source>
</evidence>
<dbReference type="EMBL" id="BSTI01000008">
    <property type="protein sequence ID" value="GLY67428.1"/>
    <property type="molecule type" value="Genomic_DNA"/>
</dbReference>
<reference evidence="5" key="1">
    <citation type="submission" date="2023-03" db="EMBL/GenBank/DDBJ databases">
        <title>Amycolatopsis taiwanensis NBRC 103393.</title>
        <authorList>
            <person name="Ichikawa N."/>
            <person name="Sato H."/>
            <person name="Tonouchi N."/>
        </authorList>
    </citation>
    <scope>NUCLEOTIDE SEQUENCE</scope>
    <source>
        <strain evidence="5">NBRC 103393</strain>
    </source>
</reference>
<evidence type="ECO:0000256" key="3">
    <source>
        <dbReference type="ARBA" id="ARBA00038054"/>
    </source>
</evidence>
<dbReference type="InterPro" id="IPR012349">
    <property type="entry name" value="Split_barrel_FMN-bd"/>
</dbReference>
<comment type="cofactor">
    <cofactor evidence="1">
        <name>FMN</name>
        <dbReference type="ChEBI" id="CHEBI:58210"/>
    </cofactor>
</comment>
<evidence type="ECO:0000256" key="1">
    <source>
        <dbReference type="ARBA" id="ARBA00001917"/>
    </source>
</evidence>
<proteinExistence type="inferred from homology"/>